<dbReference type="Proteomes" id="UP000324222">
    <property type="component" value="Unassembled WGS sequence"/>
</dbReference>
<evidence type="ECO:0000256" key="1">
    <source>
        <dbReference type="SAM" id="MobiDB-lite"/>
    </source>
</evidence>
<dbReference type="OrthoDB" id="6362857at2759"/>
<sequence>MHSLVPCAGARRCVALVTAGGSMDDAVDSRRRVRCLVISIIVSQTYQERRRHVVFSSVTPTDSQVTFPSHPDHSFQHLRRLHHKGVQAVVEVVEGACQTEVRVPWSRWVETTPPTLPSQDEDAPPVTISQEVLDR</sequence>
<accession>A0A5B7CZV0</accession>
<comment type="caution">
    <text evidence="2">The sequence shown here is derived from an EMBL/GenBank/DDBJ whole genome shotgun (WGS) entry which is preliminary data.</text>
</comment>
<dbReference type="EMBL" id="VSRR010000394">
    <property type="protein sequence ID" value="MPC14980.1"/>
    <property type="molecule type" value="Genomic_DNA"/>
</dbReference>
<feature type="region of interest" description="Disordered" evidence="1">
    <location>
        <begin position="112"/>
        <end position="135"/>
    </location>
</feature>
<keyword evidence="3" id="KW-1185">Reference proteome</keyword>
<proteinExistence type="predicted"/>
<gene>
    <name evidence="2" type="ORF">E2C01_007761</name>
</gene>
<reference evidence="2 3" key="1">
    <citation type="submission" date="2019-05" db="EMBL/GenBank/DDBJ databases">
        <title>Another draft genome of Portunus trituberculatus and its Hox gene families provides insights of decapod evolution.</title>
        <authorList>
            <person name="Jeong J.-H."/>
            <person name="Song I."/>
            <person name="Kim S."/>
            <person name="Choi T."/>
            <person name="Kim D."/>
            <person name="Ryu S."/>
            <person name="Kim W."/>
        </authorList>
    </citation>
    <scope>NUCLEOTIDE SEQUENCE [LARGE SCALE GENOMIC DNA]</scope>
    <source>
        <tissue evidence="2">Muscle</tissue>
    </source>
</reference>
<protein>
    <submittedName>
        <fullName evidence="2">Uncharacterized protein</fullName>
    </submittedName>
</protein>
<dbReference type="AlphaFoldDB" id="A0A5B7CZV0"/>
<organism evidence="2 3">
    <name type="scientific">Portunus trituberculatus</name>
    <name type="common">Swimming crab</name>
    <name type="synonym">Neptunus trituberculatus</name>
    <dbReference type="NCBI Taxonomy" id="210409"/>
    <lineage>
        <taxon>Eukaryota</taxon>
        <taxon>Metazoa</taxon>
        <taxon>Ecdysozoa</taxon>
        <taxon>Arthropoda</taxon>
        <taxon>Crustacea</taxon>
        <taxon>Multicrustacea</taxon>
        <taxon>Malacostraca</taxon>
        <taxon>Eumalacostraca</taxon>
        <taxon>Eucarida</taxon>
        <taxon>Decapoda</taxon>
        <taxon>Pleocyemata</taxon>
        <taxon>Brachyura</taxon>
        <taxon>Eubrachyura</taxon>
        <taxon>Portunoidea</taxon>
        <taxon>Portunidae</taxon>
        <taxon>Portuninae</taxon>
        <taxon>Portunus</taxon>
    </lineage>
</organism>
<evidence type="ECO:0000313" key="2">
    <source>
        <dbReference type="EMBL" id="MPC14980.1"/>
    </source>
</evidence>
<name>A0A5B7CZV0_PORTR</name>
<evidence type="ECO:0000313" key="3">
    <source>
        <dbReference type="Proteomes" id="UP000324222"/>
    </source>
</evidence>